<dbReference type="EMBL" id="JACVFC010000005">
    <property type="protein sequence ID" value="MBC9934526.1"/>
    <property type="molecule type" value="Genomic_DNA"/>
</dbReference>
<feature type="domain" description="JmjC" evidence="1">
    <location>
        <begin position="110"/>
        <end position="256"/>
    </location>
</feature>
<dbReference type="RefSeq" id="WP_188091615.1">
    <property type="nucleotide sequence ID" value="NZ_JACVFC010000005.1"/>
</dbReference>
<accession>A0ABR7TYD5</accession>
<dbReference type="Proteomes" id="UP000659124">
    <property type="component" value="Unassembled WGS sequence"/>
</dbReference>
<dbReference type="PANTHER" id="PTHR12461:SF105">
    <property type="entry name" value="HYPOXIA-INDUCIBLE FACTOR 1-ALPHA INHIBITOR"/>
    <property type="match status" value="1"/>
</dbReference>
<organism evidence="2 3">
    <name type="scientific">Chitinophaga qingshengii</name>
    <dbReference type="NCBI Taxonomy" id="1569794"/>
    <lineage>
        <taxon>Bacteria</taxon>
        <taxon>Pseudomonadati</taxon>
        <taxon>Bacteroidota</taxon>
        <taxon>Chitinophagia</taxon>
        <taxon>Chitinophagales</taxon>
        <taxon>Chitinophagaceae</taxon>
        <taxon>Chitinophaga</taxon>
    </lineage>
</organism>
<keyword evidence="3" id="KW-1185">Reference proteome</keyword>
<reference evidence="2 3" key="1">
    <citation type="submission" date="2020-09" db="EMBL/GenBank/DDBJ databases">
        <title>Genome sequences of type strains of Chitinophaga qingshengii and Chitinophaga varians.</title>
        <authorList>
            <person name="Kittiwongwattana C."/>
        </authorList>
    </citation>
    <scope>NUCLEOTIDE SEQUENCE [LARGE SCALE GENOMIC DNA]</scope>
    <source>
        <strain evidence="2 3">JCM 30026</strain>
    </source>
</reference>
<comment type="caution">
    <text evidence="2">The sequence shown here is derived from an EMBL/GenBank/DDBJ whole genome shotgun (WGS) entry which is preliminary data.</text>
</comment>
<protein>
    <submittedName>
        <fullName evidence="2">Cupin-like domain-containing protein</fullName>
    </submittedName>
</protein>
<dbReference type="InterPro" id="IPR003347">
    <property type="entry name" value="JmjC_dom"/>
</dbReference>
<gene>
    <name evidence="2" type="ORF">ICL07_29335</name>
</gene>
<evidence type="ECO:0000259" key="1">
    <source>
        <dbReference type="PROSITE" id="PS51184"/>
    </source>
</evidence>
<proteinExistence type="predicted"/>
<sequence>MIEIVNSIDRDTFYRKFVAPGKPVLIKGGTRNWPALEKWNYDYFKKMGDAVSVPLKTGDVSKGNKTIMTVAEYTALLEQYERLPADARQQSPRPPYLHDVPVFLLLPALKQDVDPFPSYLLPSWYGSEWWKFVQFFMGSTDSLTPLHFDTLCTHNLFFQVHGSKKFYLVAAKDRDKCYLKSWRWAGVDLEHPDLGKYPLLKEAEIDAVVVEPGDILFMPSGTLHQVRGLSYSISFNIDWHTPGSVMSGLLSGFRGAPRRNVLYNSVVAAGLYLGIPSRYLFRYYQPYLNYVS</sequence>
<evidence type="ECO:0000313" key="2">
    <source>
        <dbReference type="EMBL" id="MBC9934526.1"/>
    </source>
</evidence>
<dbReference type="PROSITE" id="PS51184">
    <property type="entry name" value="JMJC"/>
    <property type="match status" value="1"/>
</dbReference>
<evidence type="ECO:0000313" key="3">
    <source>
        <dbReference type="Proteomes" id="UP000659124"/>
    </source>
</evidence>
<dbReference type="Pfam" id="PF13621">
    <property type="entry name" value="Cupin_8"/>
    <property type="match status" value="1"/>
</dbReference>
<dbReference type="PANTHER" id="PTHR12461">
    <property type="entry name" value="HYPOXIA-INDUCIBLE FACTOR 1 ALPHA INHIBITOR-RELATED"/>
    <property type="match status" value="1"/>
</dbReference>
<dbReference type="SMART" id="SM00558">
    <property type="entry name" value="JmjC"/>
    <property type="match status" value="1"/>
</dbReference>
<dbReference type="InterPro" id="IPR041667">
    <property type="entry name" value="Cupin_8"/>
</dbReference>
<name>A0ABR7TYD5_9BACT</name>
<dbReference type="SUPFAM" id="SSF51197">
    <property type="entry name" value="Clavaminate synthase-like"/>
    <property type="match status" value="1"/>
</dbReference>
<dbReference type="Gene3D" id="2.60.120.650">
    <property type="entry name" value="Cupin"/>
    <property type="match status" value="1"/>
</dbReference>